<dbReference type="Proteomes" id="UP000008237">
    <property type="component" value="Unassembled WGS sequence"/>
</dbReference>
<evidence type="ECO:0000313" key="2">
    <source>
        <dbReference type="EMBL" id="EFN89272.1"/>
    </source>
</evidence>
<name>E2B4V6_HARSA</name>
<feature type="compositionally biased region" description="Basic and acidic residues" evidence="1">
    <location>
        <begin position="40"/>
        <end position="62"/>
    </location>
</feature>
<gene>
    <name evidence="2" type="ORF">EAI_01098</name>
</gene>
<protein>
    <submittedName>
        <fullName evidence="2">Uncharacterized protein</fullName>
    </submittedName>
</protein>
<dbReference type="AlphaFoldDB" id="E2B4V6"/>
<dbReference type="EMBL" id="GL445648">
    <property type="protein sequence ID" value="EFN89272.1"/>
    <property type="molecule type" value="Genomic_DNA"/>
</dbReference>
<accession>E2B4V6</accession>
<reference evidence="2 3" key="1">
    <citation type="journal article" date="2010" name="Science">
        <title>Genomic comparison of the ants Camponotus floridanus and Harpegnathos saltator.</title>
        <authorList>
            <person name="Bonasio R."/>
            <person name="Zhang G."/>
            <person name="Ye C."/>
            <person name="Mutti N.S."/>
            <person name="Fang X."/>
            <person name="Qin N."/>
            <person name="Donahue G."/>
            <person name="Yang P."/>
            <person name="Li Q."/>
            <person name="Li C."/>
            <person name="Zhang P."/>
            <person name="Huang Z."/>
            <person name="Berger S.L."/>
            <person name="Reinberg D."/>
            <person name="Wang J."/>
            <person name="Liebig J."/>
        </authorList>
    </citation>
    <scope>NUCLEOTIDE SEQUENCE [LARGE SCALE GENOMIC DNA]</scope>
    <source>
        <strain evidence="2 3">R22 G/1</strain>
    </source>
</reference>
<organism evidence="3">
    <name type="scientific">Harpegnathos saltator</name>
    <name type="common">Jerdon's jumping ant</name>
    <dbReference type="NCBI Taxonomy" id="610380"/>
    <lineage>
        <taxon>Eukaryota</taxon>
        <taxon>Metazoa</taxon>
        <taxon>Ecdysozoa</taxon>
        <taxon>Arthropoda</taxon>
        <taxon>Hexapoda</taxon>
        <taxon>Insecta</taxon>
        <taxon>Pterygota</taxon>
        <taxon>Neoptera</taxon>
        <taxon>Endopterygota</taxon>
        <taxon>Hymenoptera</taxon>
        <taxon>Apocrita</taxon>
        <taxon>Aculeata</taxon>
        <taxon>Formicoidea</taxon>
        <taxon>Formicidae</taxon>
        <taxon>Ponerinae</taxon>
        <taxon>Ponerini</taxon>
        <taxon>Harpegnathos</taxon>
    </lineage>
</organism>
<feature type="region of interest" description="Disordered" evidence="1">
    <location>
        <begin position="1"/>
        <end position="75"/>
    </location>
</feature>
<dbReference type="InParanoid" id="E2B4V6"/>
<proteinExistence type="predicted"/>
<feature type="region of interest" description="Disordered" evidence="1">
    <location>
        <begin position="218"/>
        <end position="237"/>
    </location>
</feature>
<keyword evidence="3" id="KW-1185">Reference proteome</keyword>
<evidence type="ECO:0000256" key="1">
    <source>
        <dbReference type="SAM" id="MobiDB-lite"/>
    </source>
</evidence>
<feature type="compositionally biased region" description="Polar residues" evidence="1">
    <location>
        <begin position="1"/>
        <end position="19"/>
    </location>
</feature>
<evidence type="ECO:0000313" key="3">
    <source>
        <dbReference type="Proteomes" id="UP000008237"/>
    </source>
</evidence>
<sequence>MSQMSQECGTINTWDSPSNDEGKMETAPLGRKKRAGTETSGRRDSDEDPALKRTEKVRRMTSEDEGPPTTVDGESVEGALEDINYLRTLRIDPSKRAARGYEKLLEALNEGFRNSILDIEDAITDYKRLVEEGGPDGQLGALEVQVRGLKSEIARIGRLLERWALSRLNVDRFQAAVLVAIWHIEPVEIHNGYPLTLAEVRGLYRTFINQNPCEMPISRTDEKGVRGTTPVFPPQPPDSRALRESLAIFAPHPVPQRESMLAREHSTEQNQIIMDIARNSTDKSWTLA</sequence>